<dbReference type="OrthoDB" id="4577644at2"/>
<keyword evidence="2" id="KW-0560">Oxidoreductase</keyword>
<comment type="similarity">
    <text evidence="1">Belongs to the short-chain dehydrogenases/reductases (SDR) family.</text>
</comment>
<dbReference type="RefSeq" id="WP_076470896.1">
    <property type="nucleotide sequence ID" value="NZ_FTNF01000008.1"/>
</dbReference>
<organism evidence="4 5">
    <name type="scientific">Micromonospora avicenniae</name>
    <dbReference type="NCBI Taxonomy" id="1198245"/>
    <lineage>
        <taxon>Bacteria</taxon>
        <taxon>Bacillati</taxon>
        <taxon>Actinomycetota</taxon>
        <taxon>Actinomycetes</taxon>
        <taxon>Micromonosporales</taxon>
        <taxon>Micromonosporaceae</taxon>
        <taxon>Micromonospora</taxon>
    </lineage>
</organism>
<sequence length="308" mass="33210">MNADRWTADRIPYLSGRTFVVTGASSGLGLVTTRALVARGAHVVMAVRDEAKGRAAAASLGAAPGTSWEVLRIDLADLDSVREFADRMHASHRRVDVLINNAGTMATPYALSPQGHELQLATNHLGHFALTGLLFDLLLAGRDPRVVTVTSVNHRRARLPFDDTRRYSPMGAYNSSKLANAIFGWELHRRFSDAGSPVRSILAHPGYTATNLQFSATTKGWRLVLGRLGNPLLAQPADRGALPQLFAATDASARPGQLVVPGGPGELRGYPVPGKLSRAATDPENGRRLWKLSEQATGVRFEALRPSR</sequence>
<evidence type="ECO:0000313" key="5">
    <source>
        <dbReference type="Proteomes" id="UP000186004"/>
    </source>
</evidence>
<dbReference type="InterPro" id="IPR036291">
    <property type="entry name" value="NAD(P)-bd_dom_sf"/>
</dbReference>
<feature type="region of interest" description="Disordered" evidence="3">
    <location>
        <begin position="263"/>
        <end position="284"/>
    </location>
</feature>
<dbReference type="InterPro" id="IPR002347">
    <property type="entry name" value="SDR_fam"/>
</dbReference>
<accession>A0A1N6ZPC4</accession>
<dbReference type="STRING" id="1198245.SAMN05444858_10844"/>
<reference evidence="4 5" key="1">
    <citation type="submission" date="2017-01" db="EMBL/GenBank/DDBJ databases">
        <authorList>
            <person name="Mah S.A."/>
            <person name="Swanson W.J."/>
            <person name="Moy G.W."/>
            <person name="Vacquier V.D."/>
        </authorList>
    </citation>
    <scope>NUCLEOTIDE SEQUENCE [LARGE SCALE GENOMIC DNA]</scope>
    <source>
        <strain evidence="4 5">DSM 45758</strain>
    </source>
</reference>
<name>A0A1N6ZPC4_9ACTN</name>
<dbReference type="AlphaFoldDB" id="A0A1N6ZPC4"/>
<evidence type="ECO:0000256" key="2">
    <source>
        <dbReference type="ARBA" id="ARBA00023002"/>
    </source>
</evidence>
<evidence type="ECO:0000313" key="4">
    <source>
        <dbReference type="EMBL" id="SIR28654.1"/>
    </source>
</evidence>
<dbReference type="PANTHER" id="PTHR24320:SF148">
    <property type="entry name" value="NAD(P)-BINDING ROSSMANN-FOLD SUPERFAMILY PROTEIN"/>
    <property type="match status" value="1"/>
</dbReference>
<dbReference type="PANTHER" id="PTHR24320">
    <property type="entry name" value="RETINOL DEHYDROGENASE"/>
    <property type="match status" value="1"/>
</dbReference>
<dbReference type="Proteomes" id="UP000186004">
    <property type="component" value="Unassembled WGS sequence"/>
</dbReference>
<dbReference type="Gene3D" id="3.40.50.720">
    <property type="entry name" value="NAD(P)-binding Rossmann-like Domain"/>
    <property type="match status" value="1"/>
</dbReference>
<evidence type="ECO:0000256" key="1">
    <source>
        <dbReference type="ARBA" id="ARBA00006484"/>
    </source>
</evidence>
<dbReference type="NCBIfam" id="NF004846">
    <property type="entry name" value="PRK06197.1"/>
    <property type="match status" value="1"/>
</dbReference>
<dbReference type="Pfam" id="PF00106">
    <property type="entry name" value="adh_short"/>
    <property type="match status" value="1"/>
</dbReference>
<proteinExistence type="inferred from homology"/>
<dbReference type="GO" id="GO:0016491">
    <property type="term" value="F:oxidoreductase activity"/>
    <property type="evidence" value="ECO:0007669"/>
    <property type="project" value="UniProtKB-KW"/>
</dbReference>
<keyword evidence="5" id="KW-1185">Reference proteome</keyword>
<dbReference type="PRINTS" id="PR00081">
    <property type="entry name" value="GDHRDH"/>
</dbReference>
<gene>
    <name evidence="4" type="ORF">SAMN05444858_10844</name>
</gene>
<dbReference type="EMBL" id="FTNF01000008">
    <property type="protein sequence ID" value="SIR28654.1"/>
    <property type="molecule type" value="Genomic_DNA"/>
</dbReference>
<dbReference type="SUPFAM" id="SSF51735">
    <property type="entry name" value="NAD(P)-binding Rossmann-fold domains"/>
    <property type="match status" value="1"/>
</dbReference>
<protein>
    <submittedName>
        <fullName evidence="4">NAD(P)-dependent dehydrogenase, short-chain alcohol dehydrogenase family</fullName>
    </submittedName>
</protein>
<evidence type="ECO:0000256" key="3">
    <source>
        <dbReference type="SAM" id="MobiDB-lite"/>
    </source>
</evidence>